<gene>
    <name evidence="2" type="ORF">HU200_038538</name>
</gene>
<accession>A0A835EKF6</accession>
<evidence type="ECO:0000313" key="2">
    <source>
        <dbReference type="EMBL" id="KAF8694080.1"/>
    </source>
</evidence>
<dbReference type="EMBL" id="JACEFO010001915">
    <property type="protein sequence ID" value="KAF8694080.1"/>
    <property type="molecule type" value="Genomic_DNA"/>
</dbReference>
<name>A0A835EKF6_9POAL</name>
<feature type="region of interest" description="Disordered" evidence="1">
    <location>
        <begin position="192"/>
        <end position="217"/>
    </location>
</feature>
<sequence>MSNRSSISLDAYFNEQLDSVVGRVLPVIVKEKICKVLHSFCFGSGLSVNLDIHSINFLPDEFKSTFALIMNHLYSVDSQAEKLVLDVIKLISQFAPTPHIPTSPLPQSRPATHRATGSQEFNALPSSEDLNANNNFDLSQMRDVHDAESKETGADDAEASLPLPVPKLNLSASKSPLNLSNDSVARVMKKLSRNNVSSQSPSYSTPSRFKTPLSGIQSNSLKRRLDSQGKSDLQHHCEYNGSHLQDCTNAMPVKRINISVDNLYVPDSISPSPKPRISRFHSQKENLLNDPDEIDQAILARAFQRSSKARPLHQSNMVDNIFPPFAFNVISISFPFKL</sequence>
<organism evidence="2 3">
    <name type="scientific">Digitaria exilis</name>
    <dbReference type="NCBI Taxonomy" id="1010633"/>
    <lineage>
        <taxon>Eukaryota</taxon>
        <taxon>Viridiplantae</taxon>
        <taxon>Streptophyta</taxon>
        <taxon>Embryophyta</taxon>
        <taxon>Tracheophyta</taxon>
        <taxon>Spermatophyta</taxon>
        <taxon>Magnoliopsida</taxon>
        <taxon>Liliopsida</taxon>
        <taxon>Poales</taxon>
        <taxon>Poaceae</taxon>
        <taxon>PACMAD clade</taxon>
        <taxon>Panicoideae</taxon>
        <taxon>Panicodae</taxon>
        <taxon>Paniceae</taxon>
        <taxon>Anthephorinae</taxon>
        <taxon>Digitaria</taxon>
    </lineage>
</organism>
<evidence type="ECO:0000313" key="3">
    <source>
        <dbReference type="Proteomes" id="UP000636709"/>
    </source>
</evidence>
<dbReference type="AlphaFoldDB" id="A0A835EKF6"/>
<keyword evidence="3" id="KW-1185">Reference proteome</keyword>
<protein>
    <submittedName>
        <fullName evidence="2">Uncharacterized protein</fullName>
    </submittedName>
</protein>
<proteinExistence type="predicted"/>
<dbReference type="Proteomes" id="UP000636709">
    <property type="component" value="Unassembled WGS sequence"/>
</dbReference>
<feature type="compositionally biased region" description="Low complexity" evidence="1">
    <location>
        <begin position="193"/>
        <end position="208"/>
    </location>
</feature>
<reference evidence="2" key="1">
    <citation type="submission" date="2020-07" db="EMBL/GenBank/DDBJ databases">
        <title>Genome sequence and genetic diversity analysis of an under-domesticated orphan crop, white fonio (Digitaria exilis).</title>
        <authorList>
            <person name="Bennetzen J.L."/>
            <person name="Chen S."/>
            <person name="Ma X."/>
            <person name="Wang X."/>
            <person name="Yssel A.E.J."/>
            <person name="Chaluvadi S.R."/>
            <person name="Johnson M."/>
            <person name="Gangashetty P."/>
            <person name="Hamidou F."/>
            <person name="Sanogo M.D."/>
            <person name="Zwaenepoel A."/>
            <person name="Wallace J."/>
            <person name="Van De Peer Y."/>
            <person name="Van Deynze A."/>
        </authorList>
    </citation>
    <scope>NUCLEOTIDE SEQUENCE</scope>
    <source>
        <tissue evidence="2">Leaves</tissue>
    </source>
</reference>
<comment type="caution">
    <text evidence="2">The sequence shown here is derived from an EMBL/GenBank/DDBJ whole genome shotgun (WGS) entry which is preliminary data.</text>
</comment>
<evidence type="ECO:0000256" key="1">
    <source>
        <dbReference type="SAM" id="MobiDB-lite"/>
    </source>
</evidence>